<feature type="region of interest" description="Disordered" evidence="1">
    <location>
        <begin position="162"/>
        <end position="185"/>
    </location>
</feature>
<keyword evidence="2" id="KW-0732">Signal</keyword>
<evidence type="ECO:0000256" key="2">
    <source>
        <dbReference type="SAM" id="SignalP"/>
    </source>
</evidence>
<gene>
    <name evidence="3" type="ORF">FEM01_02100</name>
</gene>
<accession>A0A5R8ZI05</accession>
<evidence type="ECO:0000256" key="1">
    <source>
        <dbReference type="SAM" id="MobiDB-lite"/>
    </source>
</evidence>
<dbReference type="RefSeq" id="WP_138217629.1">
    <property type="nucleotide sequence ID" value="NZ_VAUO01000001.1"/>
</dbReference>
<evidence type="ECO:0000313" key="4">
    <source>
        <dbReference type="Proteomes" id="UP000309819"/>
    </source>
</evidence>
<protein>
    <submittedName>
        <fullName evidence="3">DUF2599 domain-containing protein</fullName>
    </submittedName>
</protein>
<proteinExistence type="predicted"/>
<dbReference type="Pfam" id="PF10783">
    <property type="entry name" value="DUF2599"/>
    <property type="match status" value="2"/>
</dbReference>
<evidence type="ECO:0000313" key="3">
    <source>
        <dbReference type="EMBL" id="TLP64995.1"/>
    </source>
</evidence>
<reference evidence="3 4" key="1">
    <citation type="submission" date="2019-05" db="EMBL/GenBank/DDBJ databases">
        <title>Pseudomonas sp. SC006 isolated from lettuce that can produce HBGAs.</title>
        <authorList>
            <person name="Wang D."/>
            <person name="Liao N."/>
            <person name="Liu D."/>
            <person name="Zhang Z."/>
            <person name="Zou S."/>
        </authorList>
    </citation>
    <scope>NUCLEOTIDE SEQUENCE [LARGE SCALE GENOMIC DNA]</scope>
    <source>
        <strain evidence="3 4">SC006</strain>
    </source>
</reference>
<name>A0A5R8ZI05_9PSED</name>
<comment type="caution">
    <text evidence="3">The sequence shown here is derived from an EMBL/GenBank/DDBJ whole genome shotgun (WGS) entry which is preliminary data.</text>
</comment>
<feature type="chain" id="PRO_5024319641" evidence="2">
    <location>
        <begin position="20"/>
        <end position="564"/>
    </location>
</feature>
<dbReference type="AlphaFoldDB" id="A0A5R8ZI05"/>
<sequence>MPRPPLVLALLFNLPSAHAGPTITDALDPQQTTDRINRNYTHVVDACAEPDTGAPRGHYYCSGVTLRMVDDGTFNPWDYSPTAQKIGASSYSWIRKDLSTSKLVRPAGFILRTPMDARALDRPVMETGALCIFSFDGCTSPKRGWYGCGMYPSGDTAACSAQDAAPGVRDDSRVPASPPAQSATLPANRNSALAFGSCDTEQVDSADAWRKRFAGGVQKGQCSWNAEQPTDWQAMVQTHQNPGSQREAWITPDQFNEFLIRTASDTADGSANMKYIDAFIYNPNTTFVASTIGDTKPATPTNGLPVAQSFQRKLFAQGYAVPVLRLDFNQPPQYRFSYLAEDQVVSVGVNGAIELRYIQAANWALRLDPGSGRQEWTLVVVPSTLGKQKQASDQQAIYDELFRLRGNDPQWRDHESSIGSMRQQLACLIGNYPAKTVWNIEPFRPKVSDAEATKAGCNPYTPASSALIASSSWSQFTDTATGDRRWGLRVIPSSAGRSASNEALYQELFRLRGNDLEWQEGGEGSMRVQLACLQNNYRTKADWNLEPYRRVVSDAQAKALGCNP</sequence>
<dbReference type="EMBL" id="VAUO01000001">
    <property type="protein sequence ID" value="TLP64995.1"/>
    <property type="molecule type" value="Genomic_DNA"/>
</dbReference>
<dbReference type="Proteomes" id="UP000309819">
    <property type="component" value="Unassembled WGS sequence"/>
</dbReference>
<feature type="signal peptide" evidence="2">
    <location>
        <begin position="1"/>
        <end position="19"/>
    </location>
</feature>
<keyword evidence="4" id="KW-1185">Reference proteome</keyword>
<dbReference type="OrthoDB" id="6873885at2"/>
<organism evidence="3 4">
    <name type="scientific">Pseudomonas mosselii</name>
    <dbReference type="NCBI Taxonomy" id="78327"/>
    <lineage>
        <taxon>Bacteria</taxon>
        <taxon>Pseudomonadati</taxon>
        <taxon>Pseudomonadota</taxon>
        <taxon>Gammaproteobacteria</taxon>
        <taxon>Pseudomonadales</taxon>
        <taxon>Pseudomonadaceae</taxon>
        <taxon>Pseudomonas</taxon>
    </lineage>
</organism>
<dbReference type="InterPro" id="IPR019719">
    <property type="entry name" value="DUF2599"/>
</dbReference>